<dbReference type="InterPro" id="IPR014718">
    <property type="entry name" value="GH-type_carb-bd"/>
</dbReference>
<name>A0A9P9IYN4_9PLEO</name>
<dbReference type="GO" id="GO:0000224">
    <property type="term" value="F:peptide-N4-(N-acetyl-beta-glucosaminyl)asparagine amidase activity"/>
    <property type="evidence" value="ECO:0007669"/>
    <property type="project" value="TreeGrafter"/>
</dbReference>
<feature type="signal peptide" evidence="2">
    <location>
        <begin position="1"/>
        <end position="25"/>
    </location>
</feature>
<accession>A0A9P9IYN4</accession>
<dbReference type="Gene3D" id="1.20.1050.60">
    <property type="entry name" value="alpha-1,2-mannosidase"/>
    <property type="match status" value="1"/>
</dbReference>
<dbReference type="FunFam" id="1.20.1610.10:FF:000002">
    <property type="entry name" value="Alpha-1,2-mannosidase family protein"/>
    <property type="match status" value="1"/>
</dbReference>
<dbReference type="Proteomes" id="UP000700596">
    <property type="component" value="Unassembled WGS sequence"/>
</dbReference>
<keyword evidence="6" id="KW-1185">Reference proteome</keyword>
<feature type="domain" description="Glycosyl hydrolase family 92" evidence="3">
    <location>
        <begin position="278"/>
        <end position="758"/>
    </location>
</feature>
<keyword evidence="2" id="KW-0732">Signal</keyword>
<dbReference type="GO" id="GO:0005829">
    <property type="term" value="C:cytosol"/>
    <property type="evidence" value="ECO:0007669"/>
    <property type="project" value="TreeGrafter"/>
</dbReference>
<evidence type="ECO:0000313" key="5">
    <source>
        <dbReference type="EMBL" id="KAH7135800.1"/>
    </source>
</evidence>
<dbReference type="EMBL" id="JAGMWT010000002">
    <property type="protein sequence ID" value="KAH7135800.1"/>
    <property type="molecule type" value="Genomic_DNA"/>
</dbReference>
<organism evidence="5 6">
    <name type="scientific">Dendryphion nanum</name>
    <dbReference type="NCBI Taxonomy" id="256645"/>
    <lineage>
        <taxon>Eukaryota</taxon>
        <taxon>Fungi</taxon>
        <taxon>Dikarya</taxon>
        <taxon>Ascomycota</taxon>
        <taxon>Pezizomycotina</taxon>
        <taxon>Dothideomycetes</taxon>
        <taxon>Pleosporomycetidae</taxon>
        <taxon>Pleosporales</taxon>
        <taxon>Torulaceae</taxon>
        <taxon>Dendryphion</taxon>
    </lineage>
</organism>
<dbReference type="OrthoDB" id="449263at2759"/>
<dbReference type="SUPFAM" id="SSF48208">
    <property type="entry name" value="Six-hairpin glycosidases"/>
    <property type="match status" value="1"/>
</dbReference>
<dbReference type="FunFam" id="3.30.2080.10:FF:000001">
    <property type="entry name" value="Alpha-1,2-mannosidase subfamily"/>
    <property type="match status" value="1"/>
</dbReference>
<dbReference type="AlphaFoldDB" id="A0A9P9IYN4"/>
<evidence type="ECO:0000259" key="3">
    <source>
        <dbReference type="Pfam" id="PF07971"/>
    </source>
</evidence>
<dbReference type="GO" id="GO:0030246">
    <property type="term" value="F:carbohydrate binding"/>
    <property type="evidence" value="ECO:0007669"/>
    <property type="project" value="InterPro"/>
</dbReference>
<dbReference type="Gene3D" id="2.70.98.10">
    <property type="match status" value="1"/>
</dbReference>
<proteinExistence type="predicted"/>
<dbReference type="Gene3D" id="3.30.2080.10">
    <property type="entry name" value="GH92 mannosidase domain"/>
    <property type="match status" value="1"/>
</dbReference>
<dbReference type="GO" id="GO:0005634">
    <property type="term" value="C:nucleus"/>
    <property type="evidence" value="ECO:0007669"/>
    <property type="project" value="TreeGrafter"/>
</dbReference>
<sequence length="807" mass="89336">MPMAISAWKYAIAAALLAVIPVVKAQEKTPYDYVDPLIGTINGGHVFPGATLPFGMAKAGPDVNGENQGGFASDESQIWGFSHMHDSGTGGSPSLGNFPIFPYAGCPNNDINACGFLTYERLTSRVNGSVVARPGYFAITLESQIRAEMTVTNHTSLYRFTFPEKPVEQNATLNPLILLELRDLPNTRIDGNITVGYEPGTSGRMRGSGKFDPSFGIGKYEAFFCADFDGAEVKDAGVFSEKNGFSKRPAGGWIQFRKPDKNNQIIVRVGMSFVSEDQACKNAQKEIPKNDFDGVAKAAADAWREKLSVITIKPGGVSEVLLKAFWSGVYRTMISPQDYTGENPFWDSGEPYYDSFYCIWDSFRSIHPLLTLLDPHSQTLMVRSLLDIYKHEGKLPDCRMSFCKGFTQGGSNADVVIVDAYLKNISTGVNWNLAYEALISDAEVEPLNWDVEGRGGLESWKKLGYIPTENYDALGVGTETRSISRTVEYAYNDFCIAVLAREFGHTDDYQKYLTRSGNWINMYKADQKSDINGVDTGFVGFLQPRYMNGSWGFQDPIFCSPLLEFTGCYLNPSGHETYEGSCWLYTFYVPGDMATLVQTLGGPSEFVRRLDYFHESGLLYIGDEQGFLKVFLYHYAGRPAKSAERAHFYIPSQFNDTLNGIPGNDDSGAMGSFAVLTMMGIFPNAGQDVYFITPPFFESISIRNGQTGKTATIKNVNFDPSGKNVFIQSATLNGQPYTKNWLQHKFFLEGGTLELTLGATESKWGTRQEDLPPSLGPFGKGNGSVPRYGDGEKNRRWHMPKLDLTPN</sequence>
<dbReference type="InterPro" id="IPR012939">
    <property type="entry name" value="Glyco_hydro_92"/>
</dbReference>
<dbReference type="GO" id="GO:0005975">
    <property type="term" value="P:carbohydrate metabolic process"/>
    <property type="evidence" value="ECO:0007669"/>
    <property type="project" value="InterPro"/>
</dbReference>
<dbReference type="InterPro" id="IPR041371">
    <property type="entry name" value="GH92_N"/>
</dbReference>
<reference evidence="5" key="1">
    <citation type="journal article" date="2021" name="Nat. Commun.">
        <title>Genetic determinants of endophytism in the Arabidopsis root mycobiome.</title>
        <authorList>
            <person name="Mesny F."/>
            <person name="Miyauchi S."/>
            <person name="Thiergart T."/>
            <person name="Pickel B."/>
            <person name="Atanasova L."/>
            <person name="Karlsson M."/>
            <person name="Huettel B."/>
            <person name="Barry K.W."/>
            <person name="Haridas S."/>
            <person name="Chen C."/>
            <person name="Bauer D."/>
            <person name="Andreopoulos W."/>
            <person name="Pangilinan J."/>
            <person name="LaButti K."/>
            <person name="Riley R."/>
            <person name="Lipzen A."/>
            <person name="Clum A."/>
            <person name="Drula E."/>
            <person name="Henrissat B."/>
            <person name="Kohler A."/>
            <person name="Grigoriev I.V."/>
            <person name="Martin F.M."/>
            <person name="Hacquard S."/>
        </authorList>
    </citation>
    <scope>NUCLEOTIDE SEQUENCE</scope>
    <source>
        <strain evidence="5">MPI-CAGE-CH-0243</strain>
    </source>
</reference>
<evidence type="ECO:0000259" key="4">
    <source>
        <dbReference type="Pfam" id="PF17678"/>
    </source>
</evidence>
<feature type="chain" id="PRO_5040495765" evidence="2">
    <location>
        <begin position="26"/>
        <end position="807"/>
    </location>
</feature>
<dbReference type="Gene3D" id="1.20.1610.10">
    <property type="entry name" value="alpha-1,2-mannosidases domains"/>
    <property type="match status" value="1"/>
</dbReference>
<dbReference type="InterPro" id="IPR050883">
    <property type="entry name" value="PNGase"/>
</dbReference>
<dbReference type="Pfam" id="PF07971">
    <property type="entry name" value="Glyco_hydro_92"/>
    <property type="match status" value="1"/>
</dbReference>
<feature type="region of interest" description="Disordered" evidence="1">
    <location>
        <begin position="764"/>
        <end position="807"/>
    </location>
</feature>
<feature type="domain" description="Glycosyl hydrolase family 92 N-terminal" evidence="4">
    <location>
        <begin position="33"/>
        <end position="272"/>
    </location>
</feature>
<dbReference type="FunFam" id="1.20.1050.60:FF:000002">
    <property type="entry name" value="Glycosyl hydrolase family 92"/>
    <property type="match status" value="1"/>
</dbReference>
<dbReference type="GO" id="GO:0006516">
    <property type="term" value="P:glycoprotein catabolic process"/>
    <property type="evidence" value="ECO:0007669"/>
    <property type="project" value="TreeGrafter"/>
</dbReference>
<dbReference type="NCBIfam" id="TIGR01180">
    <property type="entry name" value="aman2_put"/>
    <property type="match status" value="1"/>
</dbReference>
<evidence type="ECO:0000313" key="6">
    <source>
        <dbReference type="Proteomes" id="UP000700596"/>
    </source>
</evidence>
<comment type="caution">
    <text evidence="5">The sequence shown here is derived from an EMBL/GenBank/DDBJ whole genome shotgun (WGS) entry which is preliminary data.</text>
</comment>
<dbReference type="InterPro" id="IPR005887">
    <property type="entry name" value="GH92_a_mannosidase_put"/>
</dbReference>
<gene>
    <name evidence="5" type="ORF">B0J11DRAFT_170339</name>
</gene>
<dbReference type="PANTHER" id="PTHR12143:SF42">
    <property type="entry name" value="PUTATIVE SUBFAMILY (AFU_ORTHOLOGUE AFUA_6G13760)-RELATED"/>
    <property type="match status" value="1"/>
</dbReference>
<dbReference type="PANTHER" id="PTHR12143">
    <property type="entry name" value="PEPTIDE N-GLYCANASE PNGASE -RELATED"/>
    <property type="match status" value="1"/>
</dbReference>
<evidence type="ECO:0000256" key="2">
    <source>
        <dbReference type="SAM" id="SignalP"/>
    </source>
</evidence>
<keyword evidence="5" id="KW-0378">Hydrolase</keyword>
<dbReference type="InterPro" id="IPR008928">
    <property type="entry name" value="6-hairpin_glycosidase_sf"/>
</dbReference>
<protein>
    <submittedName>
        <fullName evidence="5">Glycosyl hydrolase family 92-domain-containing protein</fullName>
    </submittedName>
</protein>
<dbReference type="Pfam" id="PF17678">
    <property type="entry name" value="Glyco_hydro_92N"/>
    <property type="match status" value="1"/>
</dbReference>
<evidence type="ECO:0000256" key="1">
    <source>
        <dbReference type="SAM" id="MobiDB-lite"/>
    </source>
</evidence>